<dbReference type="EMBL" id="GEEE01023754">
    <property type="protein sequence ID" value="JAP39471.1"/>
    <property type="molecule type" value="Transcribed_RNA"/>
</dbReference>
<comment type="catalytic activity">
    <reaction evidence="9 10">
        <text>L-cysteinyl-[protein] + hexadecanoyl-CoA = S-hexadecanoyl-L-cysteinyl-[protein] + CoA</text>
        <dbReference type="Rhea" id="RHEA:36683"/>
        <dbReference type="Rhea" id="RHEA-COMP:10131"/>
        <dbReference type="Rhea" id="RHEA-COMP:11032"/>
        <dbReference type="ChEBI" id="CHEBI:29950"/>
        <dbReference type="ChEBI" id="CHEBI:57287"/>
        <dbReference type="ChEBI" id="CHEBI:57379"/>
        <dbReference type="ChEBI" id="CHEBI:74151"/>
        <dbReference type="EC" id="2.3.1.225"/>
    </reaction>
</comment>
<dbReference type="AlphaFoldDB" id="A0A0X3NHN9"/>
<feature type="transmembrane region" description="Helical" evidence="10">
    <location>
        <begin position="48"/>
        <end position="67"/>
    </location>
</feature>
<dbReference type="PROSITE" id="PS50216">
    <property type="entry name" value="DHHC"/>
    <property type="match status" value="1"/>
</dbReference>
<sequence>MNPDDQPTDFSEIEIAPSQSPEIYYYKLHPGRNIFFCRGHGVMSRQMGVFYLTVFLIVGVSALFFAFDCRYLAVTLSPAIAAVGVLLFVFVLAVLLRASCIDPGIIPRATVEELKWTEAESAESGDIYSAPANMVQNREMLIRDYPYKQVYCHTCRIHRPPRASHCSICDNCVERFDHHCPWIGNCVGKRNYRYFTVFILSVAVYCCYVLTFAVVNIILIYQTNQDLIETLKMTPASLIEIVVAFFSMLSVVGLSCFHVSISCREFSTHEDIRGLPRLLKQANRSNPFSQGSGCRNMCYVLCGPAPPSFLQPWKKVSTDSWRSSELAALVDPSIAVRSLHIPPTEANMESPPSQDWRSTVGGYPRDPTIPVQDELAAETLLGTQSNSVRNGSMTRSGQPLRRAILTGEIEEDGEVAPRTSVAGRRVIAASPTAGSLTSVAPPTIYSVSQPDA</sequence>
<dbReference type="PANTHER" id="PTHR22883:SF43">
    <property type="entry name" value="PALMITOYLTRANSFERASE APP"/>
    <property type="match status" value="1"/>
</dbReference>
<protein>
    <recommendedName>
        <fullName evidence="10">Palmitoyltransferase</fullName>
        <ecNumber evidence="10">2.3.1.225</ecNumber>
    </recommendedName>
</protein>
<comment type="similarity">
    <text evidence="10">Belongs to the DHHC palmitoyltransferase family.</text>
</comment>
<evidence type="ECO:0000256" key="9">
    <source>
        <dbReference type="ARBA" id="ARBA00048048"/>
    </source>
</evidence>
<dbReference type="InterPro" id="IPR001594">
    <property type="entry name" value="Palmitoyltrfase_DHHC"/>
</dbReference>
<evidence type="ECO:0000256" key="1">
    <source>
        <dbReference type="ARBA" id="ARBA00004127"/>
    </source>
</evidence>
<dbReference type="GO" id="GO:0005794">
    <property type="term" value="C:Golgi apparatus"/>
    <property type="evidence" value="ECO:0007669"/>
    <property type="project" value="TreeGrafter"/>
</dbReference>
<dbReference type="EC" id="2.3.1.225" evidence="10"/>
<proteinExistence type="inferred from homology"/>
<feature type="transmembrane region" description="Helical" evidence="10">
    <location>
        <begin position="197"/>
        <end position="221"/>
    </location>
</feature>
<evidence type="ECO:0000313" key="12">
    <source>
        <dbReference type="EMBL" id="JAP39471.1"/>
    </source>
</evidence>
<keyword evidence="7" id="KW-0449">Lipoprotein</keyword>
<dbReference type="InterPro" id="IPR039859">
    <property type="entry name" value="PFA4/ZDH16/20/ERF2-like"/>
</dbReference>
<dbReference type="GO" id="GO:0005783">
    <property type="term" value="C:endoplasmic reticulum"/>
    <property type="evidence" value="ECO:0007669"/>
    <property type="project" value="TreeGrafter"/>
</dbReference>
<keyword evidence="6" id="KW-0564">Palmitate</keyword>
<dbReference type="GO" id="GO:0006612">
    <property type="term" value="P:protein targeting to membrane"/>
    <property type="evidence" value="ECO:0007669"/>
    <property type="project" value="TreeGrafter"/>
</dbReference>
<keyword evidence="8 10" id="KW-0012">Acyltransferase</keyword>
<dbReference type="EMBL" id="GEEE01016788">
    <property type="protein sequence ID" value="JAP46437.1"/>
    <property type="molecule type" value="Transcribed_RNA"/>
</dbReference>
<evidence type="ECO:0000256" key="5">
    <source>
        <dbReference type="ARBA" id="ARBA00023136"/>
    </source>
</evidence>
<reference evidence="12" key="1">
    <citation type="submission" date="2016-01" db="EMBL/GenBank/DDBJ databases">
        <title>Reference transcriptome for the parasite Schistocephalus solidus: insights into the molecular evolution of parasitism.</title>
        <authorList>
            <person name="Hebert F.O."/>
            <person name="Grambauer S."/>
            <person name="Barber I."/>
            <person name="Landry C.R."/>
            <person name="Aubin-Horth N."/>
        </authorList>
    </citation>
    <scope>NUCLEOTIDE SEQUENCE</scope>
</reference>
<keyword evidence="2 10" id="KW-0808">Transferase</keyword>
<dbReference type="GO" id="GO:0019706">
    <property type="term" value="F:protein-cysteine S-palmitoyltransferase activity"/>
    <property type="evidence" value="ECO:0007669"/>
    <property type="project" value="UniProtKB-EC"/>
</dbReference>
<name>A0A0X3NHN9_SCHSO</name>
<organism evidence="12">
    <name type="scientific">Schistocephalus solidus</name>
    <name type="common">Tapeworm</name>
    <dbReference type="NCBI Taxonomy" id="70667"/>
    <lineage>
        <taxon>Eukaryota</taxon>
        <taxon>Metazoa</taxon>
        <taxon>Spiralia</taxon>
        <taxon>Lophotrochozoa</taxon>
        <taxon>Platyhelminthes</taxon>
        <taxon>Cestoda</taxon>
        <taxon>Eucestoda</taxon>
        <taxon>Diphyllobothriidea</taxon>
        <taxon>Diphyllobothriidae</taxon>
        <taxon>Schistocephalus</taxon>
    </lineage>
</organism>
<accession>A0A0X3NHN9</accession>
<dbReference type="PANTHER" id="PTHR22883">
    <property type="entry name" value="ZINC FINGER DHHC DOMAIN CONTAINING PROTEIN"/>
    <property type="match status" value="1"/>
</dbReference>
<feature type="transmembrane region" description="Helical" evidence="10">
    <location>
        <begin position="79"/>
        <end position="98"/>
    </location>
</feature>
<feature type="domain" description="Palmitoyltransferase DHHC" evidence="11">
    <location>
        <begin position="148"/>
        <end position="272"/>
    </location>
</feature>
<evidence type="ECO:0000256" key="2">
    <source>
        <dbReference type="ARBA" id="ARBA00022679"/>
    </source>
</evidence>
<dbReference type="Pfam" id="PF01529">
    <property type="entry name" value="DHHC"/>
    <property type="match status" value="1"/>
</dbReference>
<evidence type="ECO:0000256" key="10">
    <source>
        <dbReference type="RuleBase" id="RU079119"/>
    </source>
</evidence>
<keyword evidence="4 10" id="KW-1133">Transmembrane helix</keyword>
<evidence type="ECO:0000256" key="6">
    <source>
        <dbReference type="ARBA" id="ARBA00023139"/>
    </source>
</evidence>
<evidence type="ECO:0000256" key="8">
    <source>
        <dbReference type="ARBA" id="ARBA00023315"/>
    </source>
</evidence>
<gene>
    <name evidence="12" type="ORF">TR123454</name>
</gene>
<comment type="domain">
    <text evidence="10">The DHHC domain is required for palmitoyltransferase activity.</text>
</comment>
<evidence type="ECO:0000259" key="11">
    <source>
        <dbReference type="Pfam" id="PF01529"/>
    </source>
</evidence>
<comment type="subcellular location">
    <subcellularLocation>
        <location evidence="1">Endomembrane system</location>
        <topology evidence="1">Multi-pass membrane protein</topology>
    </subcellularLocation>
</comment>
<keyword evidence="3 10" id="KW-0812">Transmembrane</keyword>
<keyword evidence="5 10" id="KW-0472">Membrane</keyword>
<evidence type="ECO:0000256" key="3">
    <source>
        <dbReference type="ARBA" id="ARBA00022692"/>
    </source>
</evidence>
<feature type="transmembrane region" description="Helical" evidence="10">
    <location>
        <begin position="241"/>
        <end position="263"/>
    </location>
</feature>
<evidence type="ECO:0000256" key="7">
    <source>
        <dbReference type="ARBA" id="ARBA00023288"/>
    </source>
</evidence>
<evidence type="ECO:0000256" key="4">
    <source>
        <dbReference type="ARBA" id="ARBA00022989"/>
    </source>
</evidence>